<protein>
    <submittedName>
        <fullName evidence="2">Uncharacterized protein</fullName>
    </submittedName>
</protein>
<name>A0AAW1CN71_9HEMI</name>
<dbReference type="EMBL" id="JAPXFL010000012">
    <property type="protein sequence ID" value="KAK9499163.1"/>
    <property type="molecule type" value="Genomic_DNA"/>
</dbReference>
<reference evidence="2 3" key="1">
    <citation type="submission" date="2022-12" db="EMBL/GenBank/DDBJ databases">
        <title>Chromosome-level genome assembly of true bugs.</title>
        <authorList>
            <person name="Ma L."/>
            <person name="Li H."/>
        </authorList>
    </citation>
    <scope>NUCLEOTIDE SEQUENCE [LARGE SCALE GENOMIC DNA]</scope>
    <source>
        <strain evidence="2">Lab_2022b</strain>
    </source>
</reference>
<proteinExistence type="predicted"/>
<evidence type="ECO:0000313" key="3">
    <source>
        <dbReference type="Proteomes" id="UP001461498"/>
    </source>
</evidence>
<dbReference type="AlphaFoldDB" id="A0AAW1CN71"/>
<feature type="compositionally biased region" description="Polar residues" evidence="1">
    <location>
        <begin position="202"/>
        <end position="217"/>
    </location>
</feature>
<keyword evidence="3" id="KW-1185">Reference proteome</keyword>
<evidence type="ECO:0000313" key="2">
    <source>
        <dbReference type="EMBL" id="KAK9499163.1"/>
    </source>
</evidence>
<comment type="caution">
    <text evidence="2">The sequence shown here is derived from an EMBL/GenBank/DDBJ whole genome shotgun (WGS) entry which is preliminary data.</text>
</comment>
<organism evidence="2 3">
    <name type="scientific">Rhynocoris fuscipes</name>
    <dbReference type="NCBI Taxonomy" id="488301"/>
    <lineage>
        <taxon>Eukaryota</taxon>
        <taxon>Metazoa</taxon>
        <taxon>Ecdysozoa</taxon>
        <taxon>Arthropoda</taxon>
        <taxon>Hexapoda</taxon>
        <taxon>Insecta</taxon>
        <taxon>Pterygota</taxon>
        <taxon>Neoptera</taxon>
        <taxon>Paraneoptera</taxon>
        <taxon>Hemiptera</taxon>
        <taxon>Heteroptera</taxon>
        <taxon>Panheteroptera</taxon>
        <taxon>Cimicomorpha</taxon>
        <taxon>Reduviidae</taxon>
        <taxon>Harpactorinae</taxon>
        <taxon>Harpactorini</taxon>
        <taxon>Rhynocoris</taxon>
    </lineage>
</organism>
<dbReference type="Proteomes" id="UP001461498">
    <property type="component" value="Unassembled WGS sequence"/>
</dbReference>
<feature type="region of interest" description="Disordered" evidence="1">
    <location>
        <begin position="202"/>
        <end position="224"/>
    </location>
</feature>
<evidence type="ECO:0000256" key="1">
    <source>
        <dbReference type="SAM" id="MobiDB-lite"/>
    </source>
</evidence>
<accession>A0AAW1CN71</accession>
<sequence length="224" mass="25363">MKISGKEESHCVNYKSEVRASIELFGLQNGLPFGNFYPEFSHYILIEEWPFQLQCFYPQFQQRLLTSDNTGCNSASRLFCPLKSNDNLSSAALNCCRPTTTATRRKTLVKRAPSSASAAPTVTAEKPAQYSQYVPDQNCNRLVRHCPNTCIYNYDAVKCNNVIPPFCCNNWADSLLCNDPSHYRSYLPQQGVKYILVNRQDTSIPPSQTKSHNSSANPRFRTIL</sequence>
<gene>
    <name evidence="2" type="ORF">O3M35_003664</name>
</gene>